<dbReference type="KEGG" id="xtw:AB672_01995"/>
<protein>
    <submittedName>
        <fullName evidence="1">Uncharacterized protein</fullName>
    </submittedName>
</protein>
<organism evidence="1 2">
    <name type="scientific">Xylella taiwanensis</name>
    <dbReference type="NCBI Taxonomy" id="1444770"/>
    <lineage>
        <taxon>Bacteria</taxon>
        <taxon>Pseudomonadati</taxon>
        <taxon>Pseudomonadota</taxon>
        <taxon>Gammaproteobacteria</taxon>
        <taxon>Lysobacterales</taxon>
        <taxon>Lysobacteraceae</taxon>
        <taxon>Xylella</taxon>
    </lineage>
</organism>
<evidence type="ECO:0000313" key="2">
    <source>
        <dbReference type="Proteomes" id="UP000020406"/>
    </source>
</evidence>
<dbReference type="EMBL" id="JDSQ01000036">
    <property type="protein sequence ID" value="EWS77053.1"/>
    <property type="molecule type" value="Genomic_DNA"/>
</dbReference>
<gene>
    <name evidence="1" type="ORF">AF72_12905</name>
</gene>
<sequence>MLIICSVLNATIFKSVIQSSFMYQTNLKFAIHGMSTDSTVFYFSQWQITASVTNNMEYSKISMQI</sequence>
<dbReference type="AlphaFoldDB" id="Z9JGE0"/>
<proteinExistence type="predicted"/>
<dbReference type="Proteomes" id="UP000020406">
    <property type="component" value="Unassembled WGS sequence"/>
</dbReference>
<name>Z9JGE0_9GAMM</name>
<comment type="caution">
    <text evidence="1">The sequence shown here is derived from an EMBL/GenBank/DDBJ whole genome shotgun (WGS) entry which is preliminary data.</text>
</comment>
<reference evidence="1 2" key="1">
    <citation type="journal article" date="2014" name="Genome Announc.">
        <title>Draft Genome Sequence of Xylella fastidiosa Pear Leaf Scorch Strain in Taiwan.</title>
        <authorList>
            <person name="Su C.C."/>
            <person name="Deng W.L."/>
            <person name="Jan F.J."/>
            <person name="Chang C.J."/>
            <person name="Huang H."/>
            <person name="Chen J."/>
        </authorList>
    </citation>
    <scope>NUCLEOTIDE SEQUENCE [LARGE SCALE GENOMIC DNA]</scope>
    <source>
        <strain evidence="1 2">PLS229</strain>
    </source>
</reference>
<accession>Z9JGE0</accession>
<evidence type="ECO:0000313" key="1">
    <source>
        <dbReference type="EMBL" id="EWS77053.1"/>
    </source>
</evidence>